<evidence type="ECO:0000313" key="2">
    <source>
        <dbReference type="EMBL" id="CAJ2505484.1"/>
    </source>
</evidence>
<gene>
    <name evidence="2" type="ORF">KHLLAP_LOCUS5952</name>
</gene>
<feature type="region of interest" description="Disordered" evidence="1">
    <location>
        <begin position="1"/>
        <end position="23"/>
    </location>
</feature>
<comment type="caution">
    <text evidence="2">The sequence shown here is derived from an EMBL/GenBank/DDBJ whole genome shotgun (WGS) entry which is preliminary data.</text>
</comment>
<dbReference type="EMBL" id="CAUWAG010000007">
    <property type="protein sequence ID" value="CAJ2505484.1"/>
    <property type="molecule type" value="Genomic_DNA"/>
</dbReference>
<evidence type="ECO:0000256" key="1">
    <source>
        <dbReference type="SAM" id="MobiDB-lite"/>
    </source>
</evidence>
<dbReference type="Proteomes" id="UP001295740">
    <property type="component" value="Unassembled WGS sequence"/>
</dbReference>
<evidence type="ECO:0000313" key="3">
    <source>
        <dbReference type="Proteomes" id="UP001295740"/>
    </source>
</evidence>
<reference evidence="2" key="1">
    <citation type="submission" date="2023-10" db="EMBL/GenBank/DDBJ databases">
        <authorList>
            <person name="Hackl T."/>
        </authorList>
    </citation>
    <scope>NUCLEOTIDE SEQUENCE</scope>
</reference>
<keyword evidence="3" id="KW-1185">Reference proteome</keyword>
<sequence>MSHIAALATAAHEDSSSKNFPGEVDLEGFELQLDEMRAHKATLDAILGDSSAKDPSG</sequence>
<dbReference type="AlphaFoldDB" id="A0AAI8VJH4"/>
<organism evidence="2 3">
    <name type="scientific">Anthostomella pinea</name>
    <dbReference type="NCBI Taxonomy" id="933095"/>
    <lineage>
        <taxon>Eukaryota</taxon>
        <taxon>Fungi</taxon>
        <taxon>Dikarya</taxon>
        <taxon>Ascomycota</taxon>
        <taxon>Pezizomycotina</taxon>
        <taxon>Sordariomycetes</taxon>
        <taxon>Xylariomycetidae</taxon>
        <taxon>Xylariales</taxon>
        <taxon>Xylariaceae</taxon>
        <taxon>Anthostomella</taxon>
    </lineage>
</organism>
<proteinExistence type="predicted"/>
<name>A0AAI8VJH4_9PEZI</name>
<accession>A0AAI8VJH4</accession>
<protein>
    <submittedName>
        <fullName evidence="2">Uu.00g128780.m01.CDS01</fullName>
    </submittedName>
</protein>